<dbReference type="Proteomes" id="UP001595713">
    <property type="component" value="Unassembled WGS sequence"/>
</dbReference>
<dbReference type="PANTHER" id="PTHR48207">
    <property type="entry name" value="SUCCINATE--HYDROXYMETHYLGLUTARATE COA-TRANSFERASE"/>
    <property type="match status" value="1"/>
</dbReference>
<evidence type="ECO:0000313" key="3">
    <source>
        <dbReference type="Proteomes" id="UP001595713"/>
    </source>
</evidence>
<dbReference type="Pfam" id="PF02515">
    <property type="entry name" value="CoA_transf_3"/>
    <property type="match status" value="1"/>
</dbReference>
<dbReference type="GO" id="GO:0016740">
    <property type="term" value="F:transferase activity"/>
    <property type="evidence" value="ECO:0007669"/>
    <property type="project" value="UniProtKB-KW"/>
</dbReference>
<evidence type="ECO:0000256" key="1">
    <source>
        <dbReference type="ARBA" id="ARBA00022679"/>
    </source>
</evidence>
<dbReference type="InterPro" id="IPR023606">
    <property type="entry name" value="CoA-Trfase_III_dom_1_sf"/>
</dbReference>
<keyword evidence="1 2" id="KW-0808">Transferase</keyword>
<accession>A0ABV7SYS8</accession>
<gene>
    <name evidence="2" type="ORF">ACFONA_14055</name>
</gene>
<dbReference type="InterPro" id="IPR003673">
    <property type="entry name" value="CoA-Trfase_fam_III"/>
</dbReference>
<evidence type="ECO:0000313" key="2">
    <source>
        <dbReference type="EMBL" id="MFC3581291.1"/>
    </source>
</evidence>
<sequence length="372" mass="39069">MDGQLKPLAGIKVLELARILAGPWCGQLLADLGAEVIKIERPGAGDDTRHWGPPFITGPNGENLDAAYYHSANRGKTSRAVDIATPEGQAEIRALAAQSDVMIENYKVGGLVKYGLDHAALAALNPRLITCSITGFGQTGPYAQRAGYDFIIQGIGGIMSLTGEPDGPPQKSGIAYADIFTGVYAAVAILAALRTRDRDGTGAHIDMALLDTQVAVLANQALNWMASGTVPHRMGNGHANLAPYQAFAASDGDLIIAVGNDSQFAKLCAILDLPLADDDRFATNPARVRNRLAMIPLLSTAIATWRKADLAWALDEAGVPAGPINRVDEVFADAQVVARGLAITRDGIPGVASPIVIDGVRMVSDTPSPPRP</sequence>
<proteinExistence type="predicted"/>
<dbReference type="InterPro" id="IPR050483">
    <property type="entry name" value="CoA-transferase_III_domain"/>
</dbReference>
<dbReference type="SUPFAM" id="SSF89796">
    <property type="entry name" value="CoA-transferase family III (CaiB/BaiF)"/>
    <property type="match status" value="1"/>
</dbReference>
<name>A0ABV7SYS8_9SPHN</name>
<dbReference type="RefSeq" id="WP_261292848.1">
    <property type="nucleotide sequence ID" value="NZ_JANQBK010000001.1"/>
</dbReference>
<dbReference type="Gene3D" id="3.40.50.10540">
    <property type="entry name" value="Crotonobetainyl-coa:carnitine coa-transferase, domain 1"/>
    <property type="match status" value="1"/>
</dbReference>
<protein>
    <submittedName>
        <fullName evidence="2">CaiB/BaiF CoA transferase family protein</fullName>
    </submittedName>
</protein>
<reference evidence="3" key="1">
    <citation type="journal article" date="2019" name="Int. J. Syst. Evol. Microbiol.">
        <title>The Global Catalogue of Microorganisms (GCM) 10K type strain sequencing project: providing services to taxonomists for standard genome sequencing and annotation.</title>
        <authorList>
            <consortium name="The Broad Institute Genomics Platform"/>
            <consortium name="The Broad Institute Genome Sequencing Center for Infectious Disease"/>
            <person name="Wu L."/>
            <person name="Ma J."/>
        </authorList>
    </citation>
    <scope>NUCLEOTIDE SEQUENCE [LARGE SCALE GENOMIC DNA]</scope>
    <source>
        <strain evidence="3">KCTC 42739</strain>
    </source>
</reference>
<dbReference type="EMBL" id="JBHRXP010000007">
    <property type="protein sequence ID" value="MFC3581291.1"/>
    <property type="molecule type" value="Genomic_DNA"/>
</dbReference>
<keyword evidence="3" id="KW-1185">Reference proteome</keyword>
<dbReference type="PANTHER" id="PTHR48207:SF3">
    <property type="entry name" value="SUCCINATE--HYDROXYMETHYLGLUTARATE COA-TRANSFERASE"/>
    <property type="match status" value="1"/>
</dbReference>
<comment type="caution">
    <text evidence="2">The sequence shown here is derived from an EMBL/GenBank/DDBJ whole genome shotgun (WGS) entry which is preliminary data.</text>
</comment>
<organism evidence="2 3">
    <name type="scientific">Sphingomonas hylomeconis</name>
    <dbReference type="NCBI Taxonomy" id="1395958"/>
    <lineage>
        <taxon>Bacteria</taxon>
        <taxon>Pseudomonadati</taxon>
        <taxon>Pseudomonadota</taxon>
        <taxon>Alphaproteobacteria</taxon>
        <taxon>Sphingomonadales</taxon>
        <taxon>Sphingomonadaceae</taxon>
        <taxon>Sphingomonas</taxon>
    </lineage>
</organism>
<dbReference type="InterPro" id="IPR044855">
    <property type="entry name" value="CoA-Trfase_III_dom3_sf"/>
</dbReference>
<dbReference type="Gene3D" id="3.30.1540.10">
    <property type="entry name" value="formyl-coa transferase, domain 3"/>
    <property type="match status" value="1"/>
</dbReference>